<feature type="compositionally biased region" description="Low complexity" evidence="1">
    <location>
        <begin position="135"/>
        <end position="146"/>
    </location>
</feature>
<organism evidence="2">
    <name type="scientific">Arundo donax</name>
    <name type="common">Giant reed</name>
    <name type="synonym">Donax arundinaceus</name>
    <dbReference type="NCBI Taxonomy" id="35708"/>
    <lineage>
        <taxon>Eukaryota</taxon>
        <taxon>Viridiplantae</taxon>
        <taxon>Streptophyta</taxon>
        <taxon>Embryophyta</taxon>
        <taxon>Tracheophyta</taxon>
        <taxon>Spermatophyta</taxon>
        <taxon>Magnoliopsida</taxon>
        <taxon>Liliopsida</taxon>
        <taxon>Poales</taxon>
        <taxon>Poaceae</taxon>
        <taxon>PACMAD clade</taxon>
        <taxon>Arundinoideae</taxon>
        <taxon>Arundineae</taxon>
        <taxon>Arundo</taxon>
    </lineage>
</organism>
<proteinExistence type="predicted"/>
<evidence type="ECO:0000313" key="2">
    <source>
        <dbReference type="EMBL" id="JAE23505.1"/>
    </source>
</evidence>
<feature type="compositionally biased region" description="Polar residues" evidence="1">
    <location>
        <begin position="114"/>
        <end position="125"/>
    </location>
</feature>
<reference evidence="2" key="1">
    <citation type="submission" date="2014-09" db="EMBL/GenBank/DDBJ databases">
        <authorList>
            <person name="Magalhaes I.L.F."/>
            <person name="Oliveira U."/>
            <person name="Santos F.R."/>
            <person name="Vidigal T.H.D.A."/>
            <person name="Brescovit A.D."/>
            <person name="Santos A.J."/>
        </authorList>
    </citation>
    <scope>NUCLEOTIDE SEQUENCE</scope>
    <source>
        <tissue evidence="2">Shoot tissue taken approximately 20 cm above the soil surface</tissue>
    </source>
</reference>
<feature type="region of interest" description="Disordered" evidence="1">
    <location>
        <begin position="114"/>
        <end position="168"/>
    </location>
</feature>
<feature type="region of interest" description="Disordered" evidence="1">
    <location>
        <begin position="69"/>
        <end position="93"/>
    </location>
</feature>
<evidence type="ECO:0000256" key="1">
    <source>
        <dbReference type="SAM" id="MobiDB-lite"/>
    </source>
</evidence>
<sequence>MPISDVLHLHWLYPEKQLSDGLRYLLDDSVFKVMLETMSECEAADIYIEDISIKEGQDDNQETDLEYEMAKADDEDYREPTDQDSSVDDEEAQQLRKLAKEIKRNIRAKKLGVHSSQVGETNNDALVTEDGNLQDDGSPYYNSSDDYSYDENSEGETIRWKSTHNRLQ</sequence>
<name>A0A0A9GEJ4_ARUDO</name>
<dbReference type="EMBL" id="GBRH01174391">
    <property type="protein sequence ID" value="JAE23505.1"/>
    <property type="molecule type" value="Transcribed_RNA"/>
</dbReference>
<accession>A0A0A9GEJ4</accession>
<dbReference type="AlphaFoldDB" id="A0A0A9GEJ4"/>
<protein>
    <submittedName>
        <fullName evidence="2">Uncharacterized protein</fullName>
    </submittedName>
</protein>
<reference evidence="2" key="2">
    <citation type="journal article" date="2015" name="Data Brief">
        <title>Shoot transcriptome of the giant reed, Arundo donax.</title>
        <authorList>
            <person name="Barrero R.A."/>
            <person name="Guerrero F.D."/>
            <person name="Moolhuijzen P."/>
            <person name="Goolsby J.A."/>
            <person name="Tidwell J."/>
            <person name="Bellgard S.E."/>
            <person name="Bellgard M.I."/>
        </authorList>
    </citation>
    <scope>NUCLEOTIDE SEQUENCE</scope>
    <source>
        <tissue evidence="2">Shoot tissue taken approximately 20 cm above the soil surface</tissue>
    </source>
</reference>